<dbReference type="EMBL" id="LAZR01034651">
    <property type="protein sequence ID" value="KKL44735.1"/>
    <property type="molecule type" value="Genomic_DNA"/>
</dbReference>
<sequence>MTENKKISLRDILETEEIETSAPSRIDMGGTLDIGTFFYPLRHLVPCTFNIAINLRTKVSLRPFQKGMVKISSKGFKSATYPLEHAPFDHPLGLMFAIASYFNAEGIHINIESSSPPKSALGGSSAAAVALIAAFSEAYKKMGAALLPRSEIVSLAYAVEQSVAGVPCGLQDQLAAVYGGVNAWFWQGEVKGSLYKRKIVIKKKSHIDFARHLLLAYCGIPHESKQI</sequence>
<reference evidence="4" key="1">
    <citation type="journal article" date="2015" name="Nature">
        <title>Complex archaea that bridge the gap between prokaryotes and eukaryotes.</title>
        <authorList>
            <person name="Spang A."/>
            <person name="Saw J.H."/>
            <person name="Jorgensen S.L."/>
            <person name="Zaremba-Niedzwiedzka K."/>
            <person name="Martijn J."/>
            <person name="Lind A.E."/>
            <person name="van Eijk R."/>
            <person name="Schleper C."/>
            <person name="Guy L."/>
            <person name="Ettema T.J."/>
        </authorList>
    </citation>
    <scope>NUCLEOTIDE SEQUENCE</scope>
</reference>
<gene>
    <name evidence="4" type="ORF">LCGC14_2362730</name>
</gene>
<evidence type="ECO:0000313" key="4">
    <source>
        <dbReference type="EMBL" id="KKL44735.1"/>
    </source>
</evidence>
<feature type="domain" description="GHMP kinase N-terminal" evidence="3">
    <location>
        <begin position="99"/>
        <end position="180"/>
    </location>
</feature>
<dbReference type="GO" id="GO:0004335">
    <property type="term" value="F:galactokinase activity"/>
    <property type="evidence" value="ECO:0007669"/>
    <property type="project" value="TreeGrafter"/>
</dbReference>
<comment type="caution">
    <text evidence="4">The sequence shown here is derived from an EMBL/GenBank/DDBJ whole genome shotgun (WGS) entry which is preliminary data.</text>
</comment>
<name>A0A0F9EIJ9_9ZZZZ</name>
<dbReference type="InterPro" id="IPR020568">
    <property type="entry name" value="Ribosomal_Su5_D2-typ_SF"/>
</dbReference>
<evidence type="ECO:0000256" key="1">
    <source>
        <dbReference type="ARBA" id="ARBA00022741"/>
    </source>
</evidence>
<keyword evidence="1" id="KW-0547">Nucleotide-binding</keyword>
<dbReference type="SUPFAM" id="SSF54211">
    <property type="entry name" value="Ribosomal protein S5 domain 2-like"/>
    <property type="match status" value="1"/>
</dbReference>
<dbReference type="PANTHER" id="PTHR10457:SF7">
    <property type="entry name" value="GALACTOKINASE-RELATED"/>
    <property type="match status" value="1"/>
</dbReference>
<dbReference type="GO" id="GO:0005524">
    <property type="term" value="F:ATP binding"/>
    <property type="evidence" value="ECO:0007669"/>
    <property type="project" value="UniProtKB-KW"/>
</dbReference>
<evidence type="ECO:0000256" key="2">
    <source>
        <dbReference type="ARBA" id="ARBA00022840"/>
    </source>
</evidence>
<dbReference type="Pfam" id="PF00288">
    <property type="entry name" value="GHMP_kinases_N"/>
    <property type="match status" value="1"/>
</dbReference>
<dbReference type="PANTHER" id="PTHR10457">
    <property type="entry name" value="MEVALONATE KINASE/GALACTOKINASE"/>
    <property type="match status" value="1"/>
</dbReference>
<dbReference type="Gene3D" id="3.30.230.120">
    <property type="match status" value="1"/>
</dbReference>
<dbReference type="InterPro" id="IPR006204">
    <property type="entry name" value="GHMP_kinase_N_dom"/>
</dbReference>
<feature type="non-terminal residue" evidence="4">
    <location>
        <position position="227"/>
    </location>
</feature>
<proteinExistence type="predicted"/>
<organism evidence="4">
    <name type="scientific">marine sediment metagenome</name>
    <dbReference type="NCBI Taxonomy" id="412755"/>
    <lineage>
        <taxon>unclassified sequences</taxon>
        <taxon>metagenomes</taxon>
        <taxon>ecological metagenomes</taxon>
    </lineage>
</organism>
<protein>
    <recommendedName>
        <fullName evidence="3">GHMP kinase N-terminal domain-containing protein</fullName>
    </recommendedName>
</protein>
<dbReference type="GO" id="GO:0006012">
    <property type="term" value="P:galactose metabolic process"/>
    <property type="evidence" value="ECO:0007669"/>
    <property type="project" value="TreeGrafter"/>
</dbReference>
<dbReference type="GO" id="GO:0005829">
    <property type="term" value="C:cytosol"/>
    <property type="evidence" value="ECO:0007669"/>
    <property type="project" value="TreeGrafter"/>
</dbReference>
<dbReference type="AlphaFoldDB" id="A0A0F9EIJ9"/>
<dbReference type="PRINTS" id="PR00959">
    <property type="entry name" value="MEVGALKINASE"/>
</dbReference>
<keyword evidence="2" id="KW-0067">ATP-binding</keyword>
<evidence type="ECO:0000259" key="3">
    <source>
        <dbReference type="Pfam" id="PF00288"/>
    </source>
</evidence>
<accession>A0A0F9EIJ9</accession>